<evidence type="ECO:0000256" key="1">
    <source>
        <dbReference type="SAM" id="MobiDB-lite"/>
    </source>
</evidence>
<proteinExistence type="predicted"/>
<feature type="compositionally biased region" description="Low complexity" evidence="1">
    <location>
        <begin position="1"/>
        <end position="10"/>
    </location>
</feature>
<comment type="caution">
    <text evidence="2">The sequence shown here is derived from an EMBL/GenBank/DDBJ whole genome shotgun (WGS) entry which is preliminary data.</text>
</comment>
<dbReference type="AlphaFoldDB" id="A0AAN9BVK2"/>
<feature type="compositionally biased region" description="Basic and acidic residues" evidence="1">
    <location>
        <begin position="185"/>
        <end position="194"/>
    </location>
</feature>
<name>A0AAN9BVK2_9CAEN</name>
<feature type="compositionally biased region" description="Low complexity" evidence="1">
    <location>
        <begin position="322"/>
        <end position="346"/>
    </location>
</feature>
<feature type="region of interest" description="Disordered" evidence="1">
    <location>
        <begin position="171"/>
        <end position="250"/>
    </location>
</feature>
<reference evidence="2 3" key="1">
    <citation type="submission" date="2024-02" db="EMBL/GenBank/DDBJ databases">
        <title>Chromosome-scale genome assembly of the rough periwinkle Littorina saxatilis.</title>
        <authorList>
            <person name="De Jode A."/>
            <person name="Faria R."/>
            <person name="Formenti G."/>
            <person name="Sims Y."/>
            <person name="Smith T.P."/>
            <person name="Tracey A."/>
            <person name="Wood J.M.D."/>
            <person name="Zagrodzka Z.B."/>
            <person name="Johannesson K."/>
            <person name="Butlin R.K."/>
            <person name="Leder E.H."/>
        </authorList>
    </citation>
    <scope>NUCLEOTIDE SEQUENCE [LARGE SCALE GENOMIC DNA]</scope>
    <source>
        <strain evidence="2">Snail1</strain>
        <tissue evidence="2">Muscle</tissue>
    </source>
</reference>
<protein>
    <submittedName>
        <fullName evidence="2">Uncharacterized protein</fullName>
    </submittedName>
</protein>
<gene>
    <name evidence="2" type="ORF">V1264_011717</name>
</gene>
<dbReference type="EMBL" id="JBAMIC010000002">
    <property type="protein sequence ID" value="KAK7112236.1"/>
    <property type="molecule type" value="Genomic_DNA"/>
</dbReference>
<dbReference type="Pfam" id="PF15238">
    <property type="entry name" value="TEADIR3"/>
    <property type="match status" value="1"/>
</dbReference>
<organism evidence="2 3">
    <name type="scientific">Littorina saxatilis</name>
    <dbReference type="NCBI Taxonomy" id="31220"/>
    <lineage>
        <taxon>Eukaryota</taxon>
        <taxon>Metazoa</taxon>
        <taxon>Spiralia</taxon>
        <taxon>Lophotrochozoa</taxon>
        <taxon>Mollusca</taxon>
        <taxon>Gastropoda</taxon>
        <taxon>Caenogastropoda</taxon>
        <taxon>Littorinimorpha</taxon>
        <taxon>Littorinoidea</taxon>
        <taxon>Littorinidae</taxon>
        <taxon>Littorina</taxon>
    </lineage>
</organism>
<feature type="compositionally biased region" description="Pro residues" evidence="1">
    <location>
        <begin position="55"/>
        <end position="70"/>
    </location>
</feature>
<accession>A0AAN9BVK2</accession>
<dbReference type="Proteomes" id="UP001374579">
    <property type="component" value="Unassembled WGS sequence"/>
</dbReference>
<evidence type="ECO:0000313" key="3">
    <source>
        <dbReference type="Proteomes" id="UP001374579"/>
    </source>
</evidence>
<feature type="region of interest" description="Disordered" evidence="1">
    <location>
        <begin position="1"/>
        <end position="97"/>
    </location>
</feature>
<evidence type="ECO:0000313" key="2">
    <source>
        <dbReference type="EMBL" id="KAK7112236.1"/>
    </source>
</evidence>
<feature type="region of interest" description="Disordered" evidence="1">
    <location>
        <begin position="322"/>
        <end position="353"/>
    </location>
</feature>
<sequence>MAAAVHAARASPPRFQTLHPPLAPPPSLALTHPLPLPPMDRRQFTPLSFSGAQLHPPPFSFQHLPPPNPPTMSRQEEEEEEFEEDVDEDDMSDLEEELQQELLAYRNRQRQPDMTRQLLQFADMVNTDIQKFFGRKKGDEDSCDVYEDKWTAIKSGRELYYADLLKMAQGDFGDSKSSKSKSRHKDADIPEDNRNSFSGKADTSKGLGGLKDLFEQGLKANKNKNSSTHHSGSGKRPRTETDSASGTVPMHQRHLPESFWKEPGVSGPPGTGNVDVPVVTSSVLQSLGSSKLPDFSDLMESWHGEQAQMQHHQLHPLHQIQLQQQQQQHRTSAVSETFTSTSSDSSSSRKRRL</sequence>
<feature type="compositionally biased region" description="Acidic residues" evidence="1">
    <location>
        <begin position="76"/>
        <end position="97"/>
    </location>
</feature>
<dbReference type="InterPro" id="IPR053819">
    <property type="entry name" value="TEADIR3_omega_loop"/>
</dbReference>
<keyword evidence="3" id="KW-1185">Reference proteome</keyword>